<sequence length="193" mass="22272">MMVFKNIRFVTNDMDAMRRLYAADHQDTSWPSHLRSLGAFETWLDQWDLRGWLEDGQIEVMFASNHEQAIGYGTIVRVPAEFAPDDVTAVEGGSYLSYHARGVGLNQQLKSRLHATAAVQYQANKVVYAISLDNTRARRAMLNLPWSCCEVTSDMPNSPWYKFLRRRQWETQTNISLYVFDLIKIFDTSPLTK</sequence>
<proteinExistence type="predicted"/>
<evidence type="ECO:0000313" key="3">
    <source>
        <dbReference type="Proteomes" id="UP001164803"/>
    </source>
</evidence>
<dbReference type="InterPro" id="IPR000182">
    <property type="entry name" value="GNAT_dom"/>
</dbReference>
<gene>
    <name evidence="2" type="ORF">NZD86_05045</name>
</gene>
<protein>
    <recommendedName>
        <fullName evidence="1">N-acetyltransferase domain-containing protein</fullName>
    </recommendedName>
</protein>
<dbReference type="Gene3D" id="3.40.630.30">
    <property type="match status" value="1"/>
</dbReference>
<reference evidence="2" key="1">
    <citation type="submission" date="2022-08" db="EMBL/GenBank/DDBJ databases">
        <title>Alicyclobacillus dauci DSM2870, complete genome.</title>
        <authorList>
            <person name="Wang Q."/>
            <person name="Cai R."/>
            <person name="Wang Z."/>
        </authorList>
    </citation>
    <scope>NUCLEOTIDE SEQUENCE</scope>
    <source>
        <strain evidence="2">DSM 28700</strain>
    </source>
</reference>
<evidence type="ECO:0000259" key="1">
    <source>
        <dbReference type="Pfam" id="PF13302"/>
    </source>
</evidence>
<organism evidence="2 3">
    <name type="scientific">Alicyclobacillus dauci</name>
    <dbReference type="NCBI Taxonomy" id="1475485"/>
    <lineage>
        <taxon>Bacteria</taxon>
        <taxon>Bacillati</taxon>
        <taxon>Bacillota</taxon>
        <taxon>Bacilli</taxon>
        <taxon>Bacillales</taxon>
        <taxon>Alicyclobacillaceae</taxon>
        <taxon>Alicyclobacillus</taxon>
    </lineage>
</organism>
<dbReference type="Pfam" id="PF13302">
    <property type="entry name" value="Acetyltransf_3"/>
    <property type="match status" value="1"/>
</dbReference>
<feature type="domain" description="N-acetyltransferase" evidence="1">
    <location>
        <begin position="11"/>
        <end position="142"/>
    </location>
</feature>
<dbReference type="EMBL" id="CP104064">
    <property type="protein sequence ID" value="WAH37871.1"/>
    <property type="molecule type" value="Genomic_DNA"/>
</dbReference>
<name>A0ABY6Z6S4_9BACL</name>
<accession>A0ABY6Z6S4</accession>
<dbReference type="Proteomes" id="UP001164803">
    <property type="component" value="Chromosome"/>
</dbReference>
<dbReference type="InterPro" id="IPR016181">
    <property type="entry name" value="Acyl_CoA_acyltransferase"/>
</dbReference>
<evidence type="ECO:0000313" key="2">
    <source>
        <dbReference type="EMBL" id="WAH37871.1"/>
    </source>
</evidence>
<dbReference type="SUPFAM" id="SSF55729">
    <property type="entry name" value="Acyl-CoA N-acyltransferases (Nat)"/>
    <property type="match status" value="1"/>
</dbReference>
<keyword evidence="3" id="KW-1185">Reference proteome</keyword>